<protein>
    <submittedName>
        <fullName evidence="1">Uncharacterized protein</fullName>
    </submittedName>
</protein>
<dbReference type="AlphaFoldDB" id="A0A069CTU9"/>
<gene>
    <name evidence="1" type="ORF">WOSG25_050640</name>
</gene>
<reference evidence="2" key="1">
    <citation type="journal article" date="2014" name="Genome Announc.">
        <title>Draft genome sequence of Weissella oryzae SG25T, isolated from fermented rice grains.</title>
        <authorList>
            <person name="Tanizawa Y."/>
            <person name="Fujisawa T."/>
            <person name="Mochizuki T."/>
            <person name="Kaminuma E."/>
            <person name="Suzuki Y."/>
            <person name="Nakamura Y."/>
            <person name="Tohno M."/>
        </authorList>
    </citation>
    <scope>NUCLEOTIDE SEQUENCE [LARGE SCALE GENOMIC DNA]</scope>
    <source>
        <strain evidence="2">DSM 25784 / JCM 18191 / LMG 30913 / SG25</strain>
    </source>
</reference>
<name>A0A069CTU9_WEIOS</name>
<proteinExistence type="predicted"/>
<evidence type="ECO:0000313" key="1">
    <source>
        <dbReference type="EMBL" id="GAK30792.1"/>
    </source>
</evidence>
<organism evidence="1 2">
    <name type="scientific">Weissella oryzae (strain DSM 25784 / JCM 18191 / LMG 30913 / SG25)</name>
    <dbReference type="NCBI Taxonomy" id="1329250"/>
    <lineage>
        <taxon>Bacteria</taxon>
        <taxon>Bacillati</taxon>
        <taxon>Bacillota</taxon>
        <taxon>Bacilli</taxon>
        <taxon>Lactobacillales</taxon>
        <taxon>Lactobacillaceae</taxon>
        <taxon>Weissella</taxon>
    </lineage>
</organism>
<keyword evidence="2" id="KW-1185">Reference proteome</keyword>
<dbReference type="EMBL" id="DF820488">
    <property type="protein sequence ID" value="GAK30792.1"/>
    <property type="molecule type" value="Genomic_DNA"/>
</dbReference>
<evidence type="ECO:0000313" key="2">
    <source>
        <dbReference type="Proteomes" id="UP000030643"/>
    </source>
</evidence>
<accession>A0A069CTU9</accession>
<sequence>MGIKKETNRRNMLSFDERLVIEKLWNTQLKSVNFIARYLNRPRVQVDQELKRGNMLYFKNVTDKTLRSLKSHTRVKYSARYAQQFIDSNKIVHEERHKLTPAIRELIEHNLSKGLSPERIKKLYPDKVPISSVTIRNYIKQGLIQNTSNKKLDTYKNGALEAKIRNTGVSLAEYSKYWAVSIYADKAVYNRTATMIFVECQTYYTVLVRIEDKTLSDYLLGLRTFLFNFRFQAVGLFVIDFQEYTADLREQNLKINVHSLNLAHDLNLNERFNFINSFLPDTDDVINLRQEHLDHISKIINQHSIHGYVPDDETTELSVLELFNKTMNLRS</sequence>
<dbReference type="RefSeq" id="WP_027698865.1">
    <property type="nucleotide sequence ID" value="NZ_DF820488.1"/>
</dbReference>
<dbReference type="Proteomes" id="UP000030643">
    <property type="component" value="Unassembled WGS sequence"/>
</dbReference>